<dbReference type="AlphaFoldDB" id="A0A431TWI3"/>
<sequence length="129" mass="14275">MKTAPASVLTDITREADVKMLVDQFCEKVTQDELLSPGFNAVSRVYWPQHLFTMYNFWSAALFGSKSGRGQSSPNDLGLPLEGPHFQRWISLFDATVRENFAGPKAEEAKHKALNLAALFGPKPVLAAH</sequence>
<dbReference type="OrthoDB" id="25954at2"/>
<evidence type="ECO:0000313" key="1">
    <source>
        <dbReference type="EMBL" id="RTQ45891.1"/>
    </source>
</evidence>
<reference evidence="1 2" key="1">
    <citation type="submission" date="2018-12" db="EMBL/GenBank/DDBJ databases">
        <title>Hymenobacter gummosus sp. nov., isolated from a spring.</title>
        <authorList>
            <person name="Nie L."/>
        </authorList>
    </citation>
    <scope>NUCLEOTIDE SEQUENCE [LARGE SCALE GENOMIC DNA]</scope>
    <source>
        <strain evidence="1 2">KCTC 52166</strain>
    </source>
</reference>
<dbReference type="SUPFAM" id="SSF46458">
    <property type="entry name" value="Globin-like"/>
    <property type="match status" value="1"/>
</dbReference>
<evidence type="ECO:0000313" key="2">
    <source>
        <dbReference type="Proteomes" id="UP000282184"/>
    </source>
</evidence>
<dbReference type="Gene3D" id="1.10.490.10">
    <property type="entry name" value="Globins"/>
    <property type="match status" value="1"/>
</dbReference>
<organism evidence="1 2">
    <name type="scientific">Hymenobacter gummosus</name>
    <dbReference type="NCBI Taxonomy" id="1776032"/>
    <lineage>
        <taxon>Bacteria</taxon>
        <taxon>Pseudomonadati</taxon>
        <taxon>Bacteroidota</taxon>
        <taxon>Cytophagia</taxon>
        <taxon>Cytophagales</taxon>
        <taxon>Hymenobacteraceae</taxon>
        <taxon>Hymenobacter</taxon>
    </lineage>
</organism>
<keyword evidence="2" id="KW-1185">Reference proteome</keyword>
<dbReference type="RefSeq" id="WP_126695747.1">
    <property type="nucleotide sequence ID" value="NZ_RXOF01000018.1"/>
</dbReference>
<comment type="caution">
    <text evidence="1">The sequence shown here is derived from an EMBL/GenBank/DDBJ whole genome shotgun (WGS) entry which is preliminary data.</text>
</comment>
<name>A0A431TWI3_9BACT</name>
<dbReference type="InterPro" id="IPR009050">
    <property type="entry name" value="Globin-like_sf"/>
</dbReference>
<proteinExistence type="predicted"/>
<dbReference type="CDD" id="cd08916">
    <property type="entry name" value="TrHb3_P"/>
    <property type="match status" value="1"/>
</dbReference>
<dbReference type="GO" id="GO:0020037">
    <property type="term" value="F:heme binding"/>
    <property type="evidence" value="ECO:0007669"/>
    <property type="project" value="InterPro"/>
</dbReference>
<dbReference type="Proteomes" id="UP000282184">
    <property type="component" value="Unassembled WGS sequence"/>
</dbReference>
<dbReference type="InterPro" id="IPR012292">
    <property type="entry name" value="Globin/Proto"/>
</dbReference>
<protein>
    <submittedName>
        <fullName evidence="1">Group III truncated hemoglobin</fullName>
    </submittedName>
</protein>
<dbReference type="EMBL" id="RXOF01000018">
    <property type="protein sequence ID" value="RTQ45891.1"/>
    <property type="molecule type" value="Genomic_DNA"/>
</dbReference>
<gene>
    <name evidence="1" type="ORF">EJV47_23980</name>
</gene>
<dbReference type="GO" id="GO:0019825">
    <property type="term" value="F:oxygen binding"/>
    <property type="evidence" value="ECO:0007669"/>
    <property type="project" value="InterPro"/>
</dbReference>
<accession>A0A431TWI3</accession>